<sequence>MQRRLCSVLGGDSPLTGGPQQHALFMLMQVARASSHTESADRDVRESSEWHSHLSLSRLGSLSLHVWDWLLRDTRGEGDEL</sequence>
<dbReference type="AlphaFoldDB" id="A0AAV1GNP1"/>
<name>A0AAV1GNP1_XYRNO</name>
<keyword evidence="2" id="KW-1185">Reference proteome</keyword>
<feature type="non-terminal residue" evidence="1">
    <location>
        <position position="81"/>
    </location>
</feature>
<protein>
    <submittedName>
        <fullName evidence="1">Uncharacterized protein</fullName>
    </submittedName>
</protein>
<proteinExistence type="predicted"/>
<gene>
    <name evidence="1" type="ORF">XNOV1_A019710</name>
</gene>
<organism evidence="1 2">
    <name type="scientific">Xyrichtys novacula</name>
    <name type="common">Pearly razorfish</name>
    <name type="synonym">Hemipteronotus novacula</name>
    <dbReference type="NCBI Taxonomy" id="13765"/>
    <lineage>
        <taxon>Eukaryota</taxon>
        <taxon>Metazoa</taxon>
        <taxon>Chordata</taxon>
        <taxon>Craniata</taxon>
        <taxon>Vertebrata</taxon>
        <taxon>Euteleostomi</taxon>
        <taxon>Actinopterygii</taxon>
        <taxon>Neopterygii</taxon>
        <taxon>Teleostei</taxon>
        <taxon>Neoteleostei</taxon>
        <taxon>Acanthomorphata</taxon>
        <taxon>Eupercaria</taxon>
        <taxon>Labriformes</taxon>
        <taxon>Labridae</taxon>
        <taxon>Xyrichtys</taxon>
    </lineage>
</organism>
<evidence type="ECO:0000313" key="1">
    <source>
        <dbReference type="EMBL" id="CAJ1075562.1"/>
    </source>
</evidence>
<reference evidence="1" key="1">
    <citation type="submission" date="2023-08" db="EMBL/GenBank/DDBJ databases">
        <authorList>
            <person name="Alioto T."/>
            <person name="Alioto T."/>
            <person name="Gomez Garrido J."/>
        </authorList>
    </citation>
    <scope>NUCLEOTIDE SEQUENCE</scope>
</reference>
<evidence type="ECO:0000313" key="2">
    <source>
        <dbReference type="Proteomes" id="UP001178508"/>
    </source>
</evidence>
<accession>A0AAV1GNP1</accession>
<dbReference type="Proteomes" id="UP001178508">
    <property type="component" value="Chromosome 16"/>
</dbReference>
<dbReference type="EMBL" id="OY660879">
    <property type="protein sequence ID" value="CAJ1075562.1"/>
    <property type="molecule type" value="Genomic_DNA"/>
</dbReference>